<protein>
    <submittedName>
        <fullName evidence="2">Transport-associated protein</fullName>
    </submittedName>
</protein>
<dbReference type="Proteomes" id="UP000189883">
    <property type="component" value="Chromosome"/>
</dbReference>
<gene>
    <name evidence="2" type="ORF">AB406_0704</name>
</gene>
<dbReference type="RefSeq" id="WP_079206943.1">
    <property type="nucleotide sequence ID" value="NZ_CP011859.1"/>
</dbReference>
<proteinExistence type="predicted"/>
<evidence type="ECO:0000259" key="1">
    <source>
        <dbReference type="Pfam" id="PF04972"/>
    </source>
</evidence>
<feature type="domain" description="BON" evidence="1">
    <location>
        <begin position="101"/>
        <end position="148"/>
    </location>
</feature>
<evidence type="ECO:0000313" key="3">
    <source>
        <dbReference type="Proteomes" id="UP000189883"/>
    </source>
</evidence>
<evidence type="ECO:0000313" key="2">
    <source>
        <dbReference type="EMBL" id="AQY21662.1"/>
    </source>
</evidence>
<sequence length="159" mass="16906">MKKIFQTAALAILVSFTAVSCKKKPNDAELSTKATEVVKANPQASVEVKDGQAHLSGVFASQAEKDQMIASLKAIPGIKDVHDMTTIATPEPAVAVNQVDAVVLQKVKDATKDFPSVKVEDVNGELTLTGNVSSSDARKIKESVDALKIGKYNNQLTVK</sequence>
<dbReference type="Gene3D" id="3.40.1520.20">
    <property type="match status" value="1"/>
</dbReference>
<dbReference type="PROSITE" id="PS51257">
    <property type="entry name" value="PROKAR_LIPOPROTEIN"/>
    <property type="match status" value="1"/>
</dbReference>
<name>A0A1S7DRC2_RIEAN</name>
<dbReference type="EMBL" id="CP011859">
    <property type="protein sequence ID" value="AQY21662.1"/>
    <property type="molecule type" value="Genomic_DNA"/>
</dbReference>
<dbReference type="Pfam" id="PF04972">
    <property type="entry name" value="BON"/>
    <property type="match status" value="2"/>
</dbReference>
<reference evidence="2 3" key="1">
    <citation type="submission" date="2015-06" db="EMBL/GenBank/DDBJ databases">
        <title>R. anatipestifer strain HXb2 is the most virulent strain so far, and the genome sequence would help us uncover the pathogenesis.</title>
        <authorList>
            <person name="Hu Q."/>
            <person name="Qi J."/>
            <person name="Bo H."/>
            <person name="Liu G."/>
            <person name="Tao M."/>
            <person name="Ding Y."/>
            <person name="Xue Y."/>
        </authorList>
    </citation>
    <scope>NUCLEOTIDE SEQUENCE [LARGE SCALE GENOMIC DNA]</scope>
    <source>
        <strain evidence="2 3">HXb2</strain>
    </source>
</reference>
<accession>A0A1S7DRC2</accession>
<dbReference type="AlphaFoldDB" id="A0A1S7DRC2"/>
<dbReference type="InterPro" id="IPR007055">
    <property type="entry name" value="BON_dom"/>
</dbReference>
<organism evidence="2 3">
    <name type="scientific">Riemerella anatipestifer</name>
    <name type="common">Moraxella anatipestifer</name>
    <dbReference type="NCBI Taxonomy" id="34085"/>
    <lineage>
        <taxon>Bacteria</taxon>
        <taxon>Pseudomonadati</taxon>
        <taxon>Bacteroidota</taxon>
        <taxon>Flavobacteriia</taxon>
        <taxon>Flavobacteriales</taxon>
        <taxon>Weeksellaceae</taxon>
        <taxon>Riemerella</taxon>
    </lineage>
</organism>
<feature type="domain" description="BON" evidence="1">
    <location>
        <begin position="26"/>
        <end position="88"/>
    </location>
</feature>